<evidence type="ECO:0000256" key="5">
    <source>
        <dbReference type="ARBA" id="ARBA00022498"/>
    </source>
</evidence>
<reference evidence="12 13" key="1">
    <citation type="submission" date="2017-06" db="EMBL/GenBank/DDBJ databases">
        <authorList>
            <person name="Kim H.J."/>
            <person name="Triplett B.A."/>
        </authorList>
    </citation>
    <scope>NUCLEOTIDE SEQUENCE [LARGE SCALE GENOMIC DNA]</scope>
    <source>
        <strain evidence="12 13">SCA</strain>
    </source>
</reference>
<dbReference type="Proteomes" id="UP000198304">
    <property type="component" value="Unassembled WGS sequence"/>
</dbReference>
<evidence type="ECO:0000256" key="6">
    <source>
        <dbReference type="ARBA" id="ARBA00023002"/>
    </source>
</evidence>
<keyword evidence="8" id="KW-0057">Aromatic amino acid biosynthesis</keyword>
<evidence type="ECO:0000256" key="9">
    <source>
        <dbReference type="ARBA" id="ARBA00049260"/>
    </source>
</evidence>
<dbReference type="PANTHER" id="PTHR21363">
    <property type="entry name" value="PREPHENATE DEHYDROGENASE"/>
    <property type="match status" value="1"/>
</dbReference>
<dbReference type="Pfam" id="PF20463">
    <property type="entry name" value="PDH_C"/>
    <property type="match status" value="1"/>
</dbReference>
<evidence type="ECO:0000256" key="1">
    <source>
        <dbReference type="ARBA" id="ARBA00005067"/>
    </source>
</evidence>
<evidence type="ECO:0000313" key="12">
    <source>
        <dbReference type="EMBL" id="SNS81463.1"/>
    </source>
</evidence>
<dbReference type="OrthoDB" id="9802008at2"/>
<evidence type="ECO:0000259" key="11">
    <source>
        <dbReference type="PROSITE" id="PS51671"/>
    </source>
</evidence>
<comment type="similarity">
    <text evidence="2">Belongs to the prephenate/arogenate dehydrogenase family.</text>
</comment>
<dbReference type="InterPro" id="IPR045865">
    <property type="entry name" value="ACT-like_dom_sf"/>
</dbReference>
<dbReference type="InterPro" id="IPR008927">
    <property type="entry name" value="6-PGluconate_DH-like_C_sf"/>
</dbReference>
<dbReference type="PANTHER" id="PTHR21363:SF0">
    <property type="entry name" value="PREPHENATE DEHYDROGENASE [NADP(+)]"/>
    <property type="match status" value="1"/>
</dbReference>
<dbReference type="AlphaFoldDB" id="A0A239HKV0"/>
<comment type="catalytic activity">
    <reaction evidence="9">
        <text>prephenate + NAD(+) = 3-(4-hydroxyphenyl)pyruvate + CO2 + NADH</text>
        <dbReference type="Rhea" id="RHEA:13869"/>
        <dbReference type="ChEBI" id="CHEBI:16526"/>
        <dbReference type="ChEBI" id="CHEBI:29934"/>
        <dbReference type="ChEBI" id="CHEBI:36242"/>
        <dbReference type="ChEBI" id="CHEBI:57540"/>
        <dbReference type="ChEBI" id="CHEBI:57945"/>
        <dbReference type="EC" id="1.3.1.12"/>
    </reaction>
</comment>
<dbReference type="InterPro" id="IPR003099">
    <property type="entry name" value="Prephen_DH"/>
</dbReference>
<dbReference type="Pfam" id="PF01842">
    <property type="entry name" value="ACT"/>
    <property type="match status" value="1"/>
</dbReference>
<dbReference type="GO" id="GO:0004665">
    <property type="term" value="F:prephenate dehydrogenase (NADP+) activity"/>
    <property type="evidence" value="ECO:0007669"/>
    <property type="project" value="InterPro"/>
</dbReference>
<dbReference type="SUPFAM" id="SSF48179">
    <property type="entry name" value="6-phosphogluconate dehydrogenase C-terminal domain-like"/>
    <property type="match status" value="1"/>
</dbReference>
<dbReference type="InterPro" id="IPR002912">
    <property type="entry name" value="ACT_dom"/>
</dbReference>
<dbReference type="Pfam" id="PF02153">
    <property type="entry name" value="PDH_N"/>
    <property type="match status" value="1"/>
</dbReference>
<dbReference type="PROSITE" id="PS51671">
    <property type="entry name" value="ACT"/>
    <property type="match status" value="1"/>
</dbReference>
<dbReference type="CDD" id="cd04909">
    <property type="entry name" value="ACT_PDH-BS"/>
    <property type="match status" value="1"/>
</dbReference>
<protein>
    <recommendedName>
        <fullName evidence="4">Prephenate dehydrogenase</fullName>
        <ecNumber evidence="3">1.3.1.12</ecNumber>
    </recommendedName>
</protein>
<feature type="domain" description="Prephenate/arogenate dehydrogenase" evidence="10">
    <location>
        <begin position="5"/>
        <end position="291"/>
    </location>
</feature>
<feature type="domain" description="ACT" evidence="11">
    <location>
        <begin position="296"/>
        <end position="378"/>
    </location>
</feature>
<name>A0A239HKV0_9FIRM</name>
<dbReference type="Gene3D" id="1.10.3660.10">
    <property type="entry name" value="6-phosphogluconate dehydrogenase C-terminal like domain"/>
    <property type="match status" value="1"/>
</dbReference>
<keyword evidence="13" id="KW-1185">Reference proteome</keyword>
<dbReference type="InterPro" id="IPR050812">
    <property type="entry name" value="Preph/Arog_dehydrog"/>
</dbReference>
<evidence type="ECO:0000256" key="7">
    <source>
        <dbReference type="ARBA" id="ARBA00023027"/>
    </source>
</evidence>
<dbReference type="FunFam" id="3.40.50.720:FF:000208">
    <property type="entry name" value="Prephenate dehydrogenase"/>
    <property type="match status" value="1"/>
</dbReference>
<dbReference type="Gene3D" id="3.30.70.260">
    <property type="match status" value="1"/>
</dbReference>
<dbReference type="SUPFAM" id="SSF51735">
    <property type="entry name" value="NAD(P)-binding Rossmann-fold domains"/>
    <property type="match status" value="1"/>
</dbReference>
<accession>A0A239HKV0</accession>
<sequence>MQQFQEILIIGMGLIGGSLSLALKKSGYQGKIIGCDLSKEALIEAKAMGAIDVACEVPQEAVKNADLIVIAVPVGYYDEVFKEIAAYLPKGVVITDVGSIKGYVETAVARHLPKDIQFLGGHPMAGSEKGGIKAATPFLYENAYYFLTPNGNTRRDTIEKLESLVKGIGAYPVIVEAREHDKIVAQISHIPHLAAVLLASLLEKRNSTSYIPFVGGGFRDTTRIAAGNPNMWKDIFFLNKGEVLEGIKTLEGLLQDFKSKLLEGKQEEVLEALEKAKSIRDGIPHTARDYIPPLYDLIIDVQDRPGVLGELTQVIGTNHINIKEIEILHAREGELGAVRIGFSSKDEQEKALMILKKGSFPLTYRKGENEDVCNPQNS</sequence>
<evidence type="ECO:0000256" key="3">
    <source>
        <dbReference type="ARBA" id="ARBA00012068"/>
    </source>
</evidence>
<dbReference type="InterPro" id="IPR036291">
    <property type="entry name" value="NAD(P)-bd_dom_sf"/>
</dbReference>
<dbReference type="GO" id="GO:0008977">
    <property type="term" value="F:prephenate dehydrogenase (NAD+) activity"/>
    <property type="evidence" value="ECO:0007669"/>
    <property type="project" value="UniProtKB-EC"/>
</dbReference>
<evidence type="ECO:0000259" key="10">
    <source>
        <dbReference type="PROSITE" id="PS51176"/>
    </source>
</evidence>
<evidence type="ECO:0000256" key="8">
    <source>
        <dbReference type="ARBA" id="ARBA00023141"/>
    </source>
</evidence>
<dbReference type="UniPathway" id="UPA00122">
    <property type="reaction ID" value="UER00961"/>
</dbReference>
<dbReference type="EC" id="1.3.1.12" evidence="3"/>
<keyword evidence="6" id="KW-0560">Oxidoreductase</keyword>
<evidence type="ECO:0000256" key="4">
    <source>
        <dbReference type="ARBA" id="ARBA00016891"/>
    </source>
</evidence>
<dbReference type="EMBL" id="FZOJ01000022">
    <property type="protein sequence ID" value="SNS81463.1"/>
    <property type="molecule type" value="Genomic_DNA"/>
</dbReference>
<keyword evidence="7" id="KW-0520">NAD</keyword>
<dbReference type="GO" id="GO:0006571">
    <property type="term" value="P:tyrosine biosynthetic process"/>
    <property type="evidence" value="ECO:0007669"/>
    <property type="project" value="UniProtKB-UniPathway"/>
</dbReference>
<proteinExistence type="inferred from homology"/>
<dbReference type="RefSeq" id="WP_089284232.1">
    <property type="nucleotide sequence ID" value="NZ_FZOJ01000022.1"/>
</dbReference>
<organism evidence="12 13">
    <name type="scientific">Anaerovirgula multivorans</name>
    <dbReference type="NCBI Taxonomy" id="312168"/>
    <lineage>
        <taxon>Bacteria</taxon>
        <taxon>Bacillati</taxon>
        <taxon>Bacillota</taxon>
        <taxon>Clostridia</taxon>
        <taxon>Peptostreptococcales</taxon>
        <taxon>Natronincolaceae</taxon>
        <taxon>Anaerovirgula</taxon>
    </lineage>
</organism>
<gene>
    <name evidence="12" type="ORF">SAMN05446037_102234</name>
</gene>
<keyword evidence="5" id="KW-0827">Tyrosine biosynthesis</keyword>
<dbReference type="InterPro" id="IPR046825">
    <property type="entry name" value="PDH_C"/>
</dbReference>
<dbReference type="Gene3D" id="3.40.50.720">
    <property type="entry name" value="NAD(P)-binding Rossmann-like Domain"/>
    <property type="match status" value="1"/>
</dbReference>
<keyword evidence="8" id="KW-0028">Amino-acid biosynthesis</keyword>
<evidence type="ECO:0000313" key="13">
    <source>
        <dbReference type="Proteomes" id="UP000198304"/>
    </source>
</evidence>
<dbReference type="InterPro" id="IPR046826">
    <property type="entry name" value="PDH_N"/>
</dbReference>
<dbReference type="SUPFAM" id="SSF55021">
    <property type="entry name" value="ACT-like"/>
    <property type="match status" value="1"/>
</dbReference>
<dbReference type="PROSITE" id="PS51176">
    <property type="entry name" value="PDH_ADH"/>
    <property type="match status" value="1"/>
</dbReference>
<evidence type="ECO:0000256" key="2">
    <source>
        <dbReference type="ARBA" id="ARBA00007964"/>
    </source>
</evidence>
<dbReference type="GO" id="GO:0070403">
    <property type="term" value="F:NAD+ binding"/>
    <property type="evidence" value="ECO:0007669"/>
    <property type="project" value="InterPro"/>
</dbReference>
<comment type="pathway">
    <text evidence="1">Amino-acid biosynthesis; L-tyrosine biosynthesis; (4-hydroxyphenyl)pyruvate from prephenate (NAD(+) route): step 1/1.</text>
</comment>